<dbReference type="InterPro" id="IPR001633">
    <property type="entry name" value="EAL_dom"/>
</dbReference>
<feature type="domain" description="PAC" evidence="4">
    <location>
        <begin position="209"/>
        <end position="261"/>
    </location>
</feature>
<dbReference type="GO" id="GO:0003824">
    <property type="term" value="F:catalytic activity"/>
    <property type="evidence" value="ECO:0007669"/>
    <property type="project" value="UniProtKB-ARBA"/>
</dbReference>
<evidence type="ECO:0000259" key="4">
    <source>
        <dbReference type="PROSITE" id="PS50113"/>
    </source>
</evidence>
<dbReference type="NCBIfam" id="TIGR00254">
    <property type="entry name" value="GGDEF"/>
    <property type="match status" value="1"/>
</dbReference>
<dbReference type="CDD" id="cd01948">
    <property type="entry name" value="EAL"/>
    <property type="match status" value="1"/>
</dbReference>
<feature type="domain" description="EAL" evidence="5">
    <location>
        <begin position="436"/>
        <end position="690"/>
    </location>
</feature>
<dbReference type="Pfam" id="PF00563">
    <property type="entry name" value="EAL"/>
    <property type="match status" value="1"/>
</dbReference>
<dbReference type="PROSITE" id="PS50110">
    <property type="entry name" value="RESPONSE_REGULATORY"/>
    <property type="match status" value="1"/>
</dbReference>
<dbReference type="InterPro" id="IPR035919">
    <property type="entry name" value="EAL_sf"/>
</dbReference>
<dbReference type="Pfam" id="PF00072">
    <property type="entry name" value="Response_reg"/>
    <property type="match status" value="1"/>
</dbReference>
<dbReference type="Pfam" id="PF13682">
    <property type="entry name" value="CZB"/>
    <property type="match status" value="1"/>
</dbReference>
<dbReference type="Gene3D" id="1.20.120.30">
    <property type="entry name" value="Aspartate receptor, ligand-binding domain"/>
    <property type="match status" value="1"/>
</dbReference>
<dbReference type="InterPro" id="IPR035965">
    <property type="entry name" value="PAS-like_dom_sf"/>
</dbReference>
<dbReference type="AlphaFoldDB" id="A0A127K7Q6"/>
<dbReference type="CDD" id="cd01949">
    <property type="entry name" value="GGDEF"/>
    <property type="match status" value="1"/>
</dbReference>
<evidence type="ECO:0000256" key="1">
    <source>
        <dbReference type="PROSITE-ProRule" id="PRU00169"/>
    </source>
</evidence>
<feature type="modified residue" description="4-aspartylphosphate" evidence="1">
    <location>
        <position position="64"/>
    </location>
</feature>
<organism evidence="7 8">
    <name type="scientific">Thauera humireducens</name>
    <dbReference type="NCBI Taxonomy" id="1134435"/>
    <lineage>
        <taxon>Bacteria</taxon>
        <taxon>Pseudomonadati</taxon>
        <taxon>Pseudomonadota</taxon>
        <taxon>Betaproteobacteria</taxon>
        <taxon>Rhodocyclales</taxon>
        <taxon>Zoogloeaceae</taxon>
        <taxon>Thauera</taxon>
    </lineage>
</organism>
<dbReference type="SUPFAM" id="SSF55785">
    <property type="entry name" value="PYP-like sensor domain (PAS domain)"/>
    <property type="match status" value="1"/>
</dbReference>
<dbReference type="Gene3D" id="3.30.450.20">
    <property type="entry name" value="PAS domain"/>
    <property type="match status" value="1"/>
</dbReference>
<feature type="domain" description="PAS" evidence="3">
    <location>
        <begin position="136"/>
        <end position="181"/>
    </location>
</feature>
<dbReference type="Gene3D" id="3.30.70.270">
    <property type="match status" value="1"/>
</dbReference>
<keyword evidence="1" id="KW-0597">Phosphoprotein</keyword>
<dbReference type="InterPro" id="IPR011006">
    <property type="entry name" value="CheY-like_superfamily"/>
</dbReference>
<evidence type="ECO:0000259" key="6">
    <source>
        <dbReference type="PROSITE" id="PS50887"/>
    </source>
</evidence>
<dbReference type="Pfam" id="PF13426">
    <property type="entry name" value="PAS_9"/>
    <property type="match status" value="1"/>
</dbReference>
<dbReference type="PANTHER" id="PTHR44757:SF2">
    <property type="entry name" value="BIOFILM ARCHITECTURE MAINTENANCE PROTEIN MBAA"/>
    <property type="match status" value="1"/>
</dbReference>
<dbReference type="InterPro" id="IPR029787">
    <property type="entry name" value="Nucleotide_cyclase"/>
</dbReference>
<dbReference type="RefSeq" id="WP_048707014.1">
    <property type="nucleotide sequence ID" value="NZ_CP014646.1"/>
</dbReference>
<dbReference type="SUPFAM" id="SSF52172">
    <property type="entry name" value="CheY-like"/>
    <property type="match status" value="1"/>
</dbReference>
<dbReference type="SMART" id="SM00091">
    <property type="entry name" value="PAS"/>
    <property type="match status" value="1"/>
</dbReference>
<dbReference type="EMBL" id="CP014646">
    <property type="protein sequence ID" value="AMO37983.1"/>
    <property type="molecule type" value="Genomic_DNA"/>
</dbReference>
<reference evidence="8" key="1">
    <citation type="submission" date="2016-03" db="EMBL/GenBank/DDBJ databases">
        <authorList>
            <person name="Ma C."/>
            <person name="Zhou S."/>
            <person name="Yang G."/>
        </authorList>
    </citation>
    <scope>NUCLEOTIDE SEQUENCE [LARGE SCALE GENOMIC DNA]</scope>
    <source>
        <strain evidence="8">SgZ-1</strain>
    </source>
</reference>
<dbReference type="STRING" id="1134435.AC731_014190"/>
<dbReference type="InterPro" id="IPR025991">
    <property type="entry name" value="Chemoreceptor_zinc-bind_dom"/>
</dbReference>
<dbReference type="InterPro" id="IPR000160">
    <property type="entry name" value="GGDEF_dom"/>
</dbReference>
<keyword evidence="8" id="KW-1185">Reference proteome</keyword>
<dbReference type="Gene3D" id="3.40.50.2300">
    <property type="match status" value="1"/>
</dbReference>
<evidence type="ECO:0000259" key="5">
    <source>
        <dbReference type="PROSITE" id="PS50883"/>
    </source>
</evidence>
<dbReference type="SMART" id="SM00086">
    <property type="entry name" value="PAC"/>
    <property type="match status" value="1"/>
</dbReference>
<dbReference type="InterPro" id="IPR043128">
    <property type="entry name" value="Rev_trsase/Diguanyl_cyclase"/>
</dbReference>
<dbReference type="PROSITE" id="PS50883">
    <property type="entry name" value="EAL"/>
    <property type="match status" value="1"/>
</dbReference>
<dbReference type="NCBIfam" id="TIGR00229">
    <property type="entry name" value="sensory_box"/>
    <property type="match status" value="1"/>
</dbReference>
<dbReference type="InterPro" id="IPR000014">
    <property type="entry name" value="PAS"/>
</dbReference>
<gene>
    <name evidence="7" type="ORF">AC731_014190</name>
</gene>
<dbReference type="SUPFAM" id="SSF55073">
    <property type="entry name" value="Nucleotide cyclase"/>
    <property type="match status" value="1"/>
</dbReference>
<accession>A0A127K7Q6</accession>
<evidence type="ECO:0000259" key="3">
    <source>
        <dbReference type="PROSITE" id="PS50112"/>
    </source>
</evidence>
<feature type="domain" description="Response regulatory" evidence="2">
    <location>
        <begin position="10"/>
        <end position="128"/>
    </location>
</feature>
<dbReference type="CDD" id="cd00156">
    <property type="entry name" value="REC"/>
    <property type="match status" value="1"/>
</dbReference>
<dbReference type="InterPro" id="IPR000700">
    <property type="entry name" value="PAS-assoc_C"/>
</dbReference>
<dbReference type="SUPFAM" id="SSF141868">
    <property type="entry name" value="EAL domain-like"/>
    <property type="match status" value="1"/>
</dbReference>
<feature type="domain" description="GGDEF" evidence="6">
    <location>
        <begin position="293"/>
        <end position="427"/>
    </location>
</feature>
<dbReference type="Gene3D" id="3.20.20.450">
    <property type="entry name" value="EAL domain"/>
    <property type="match status" value="1"/>
</dbReference>
<evidence type="ECO:0000313" key="8">
    <source>
        <dbReference type="Proteomes" id="UP000036902"/>
    </source>
</evidence>
<dbReference type="FunFam" id="3.30.70.270:FF:000001">
    <property type="entry name" value="Diguanylate cyclase domain protein"/>
    <property type="match status" value="1"/>
</dbReference>
<name>A0A127K7Q6_9RHOO</name>
<dbReference type="PROSITE" id="PS50113">
    <property type="entry name" value="PAC"/>
    <property type="match status" value="1"/>
</dbReference>
<dbReference type="GO" id="GO:0000160">
    <property type="term" value="P:phosphorelay signal transduction system"/>
    <property type="evidence" value="ECO:0007669"/>
    <property type="project" value="InterPro"/>
</dbReference>
<evidence type="ECO:0000259" key="2">
    <source>
        <dbReference type="PROSITE" id="PS50110"/>
    </source>
</evidence>
<dbReference type="InterPro" id="IPR001789">
    <property type="entry name" value="Sig_transdc_resp-reg_receiver"/>
</dbReference>
<dbReference type="PROSITE" id="PS50887">
    <property type="entry name" value="GGDEF"/>
    <property type="match status" value="1"/>
</dbReference>
<sequence>MEAPSPAPAQVLLIEDEAGDVELIRWQLLDALHEHFVIHVADSLRAAEVLLAGGGFQPDVVLLDLNLPDSFGPATVERCRALTEAPIVVLAGLDDPATTSLAIALGADDYLPKGGDSEALRRSIRYAQLRHRRDADARLAATVFAHSREGIIVTDVQGRIIEVNEAFTRITGYTRDEVLGREASLLKSDRHGPEFHAALWQSLLEKGHWYGEVWNRRKGGELFAELLTVSAVRDARGEIRHFVGLFSDITLQKEHERQLEHIAHYDALTALPNRVLFADRLHQAMARARRGDQRLAVVYIDLDGFKTINDTQGHDAGDQLLMTLAGRMRKVMRDCDTLARLGGDEFVAVLGDLPDADSCRPLVRRLLATVAEPVEVGSHSLQVSGSIGVTLYPQREEVEPDQLLRQADQAMYQAKLAGKDRYHLFDTDHDHDLRSHHESLERIRYGLVRGEFVLYYQPKVNMHSGELIGVEALIRWQHPEQGLLSPDCFLPVIEHHPLGIQLGEWVIEAALGQVAAWQAEGLRVPVSVNIAANHLQRADFAERLYLLLSLHPGITPDMLQLEVLESSALADMNHVAETMATCTRMGVGFSLDDFGTGYSSLSYLKRLPAAELKIDRSFVRDMQHDADDLAILDGVLGLARAFRRRAVAEGVETEAHGELLLRLGCEYAQGYGIARPMPPESLPGWAASWRPPESWTRQRRLGPDAMPLLYATVEHRGWILAIEECLSGERAAPPALDPHECAFGRWLDSVLANPHELGSERLTELDQLHQKVHALAIELLRLHRGDRRDEAHAGLARLNALRDQTLVAMETFLKAL</sequence>
<protein>
    <submittedName>
        <fullName evidence="7">Diguanylate cyclase</fullName>
    </submittedName>
</protein>
<dbReference type="KEGG" id="thu:AC731_014190"/>
<dbReference type="Proteomes" id="UP000036902">
    <property type="component" value="Chromosome"/>
</dbReference>
<dbReference type="PROSITE" id="PS50112">
    <property type="entry name" value="PAS"/>
    <property type="match status" value="1"/>
</dbReference>
<dbReference type="SMART" id="SM00052">
    <property type="entry name" value="EAL"/>
    <property type="match status" value="1"/>
</dbReference>
<evidence type="ECO:0000313" key="7">
    <source>
        <dbReference type="EMBL" id="AMO37983.1"/>
    </source>
</evidence>
<dbReference type="InterPro" id="IPR001610">
    <property type="entry name" value="PAC"/>
</dbReference>
<dbReference type="PANTHER" id="PTHR44757">
    <property type="entry name" value="DIGUANYLATE CYCLASE DGCP"/>
    <property type="match status" value="1"/>
</dbReference>
<proteinExistence type="predicted"/>
<dbReference type="SMART" id="SM00448">
    <property type="entry name" value="REC"/>
    <property type="match status" value="1"/>
</dbReference>
<dbReference type="InterPro" id="IPR052155">
    <property type="entry name" value="Biofilm_reg_signaling"/>
</dbReference>
<dbReference type="SMART" id="SM00267">
    <property type="entry name" value="GGDEF"/>
    <property type="match status" value="1"/>
</dbReference>
<dbReference type="Pfam" id="PF00990">
    <property type="entry name" value="GGDEF"/>
    <property type="match status" value="1"/>
</dbReference>
<dbReference type="CDD" id="cd00130">
    <property type="entry name" value="PAS"/>
    <property type="match status" value="1"/>
</dbReference>